<organism evidence="1 2">
    <name type="scientific">Oceanobacillus indicireducens</name>
    <dbReference type="NCBI Taxonomy" id="1004261"/>
    <lineage>
        <taxon>Bacteria</taxon>
        <taxon>Bacillati</taxon>
        <taxon>Bacillota</taxon>
        <taxon>Bacilli</taxon>
        <taxon>Bacillales</taxon>
        <taxon>Bacillaceae</taxon>
        <taxon>Oceanobacillus</taxon>
    </lineage>
</organism>
<keyword evidence="2" id="KW-1185">Reference proteome</keyword>
<dbReference type="Proteomes" id="UP000624041">
    <property type="component" value="Unassembled WGS sequence"/>
</dbReference>
<dbReference type="AlphaFoldDB" id="A0A917Y4Q7"/>
<reference evidence="1" key="1">
    <citation type="journal article" date="2014" name="Int. J. Syst. Evol. Microbiol.">
        <title>Complete genome sequence of Corynebacterium casei LMG S-19264T (=DSM 44701T), isolated from a smear-ripened cheese.</title>
        <authorList>
            <consortium name="US DOE Joint Genome Institute (JGI-PGF)"/>
            <person name="Walter F."/>
            <person name="Albersmeier A."/>
            <person name="Kalinowski J."/>
            <person name="Ruckert C."/>
        </authorList>
    </citation>
    <scope>NUCLEOTIDE SEQUENCE</scope>
    <source>
        <strain evidence="1">JCM 17251</strain>
    </source>
</reference>
<protein>
    <submittedName>
        <fullName evidence="1">Uncharacterized protein</fullName>
    </submittedName>
</protein>
<dbReference type="EMBL" id="BMOS01000044">
    <property type="protein sequence ID" value="GGN66228.1"/>
    <property type="molecule type" value="Genomic_DNA"/>
</dbReference>
<accession>A0A917Y4Q7</accession>
<gene>
    <name evidence="1" type="ORF">GCM10007971_35960</name>
</gene>
<evidence type="ECO:0000313" key="1">
    <source>
        <dbReference type="EMBL" id="GGN66228.1"/>
    </source>
</evidence>
<evidence type="ECO:0000313" key="2">
    <source>
        <dbReference type="Proteomes" id="UP000624041"/>
    </source>
</evidence>
<reference evidence="1" key="2">
    <citation type="submission" date="2020-09" db="EMBL/GenBank/DDBJ databases">
        <authorList>
            <person name="Sun Q."/>
            <person name="Ohkuma M."/>
        </authorList>
    </citation>
    <scope>NUCLEOTIDE SEQUENCE</scope>
    <source>
        <strain evidence="1">JCM 17251</strain>
    </source>
</reference>
<name>A0A917Y4Q7_9BACI</name>
<proteinExistence type="predicted"/>
<sequence>MIRGGTALLTGGEIGGYKRCFGQHTSCGTPFSEKKLDTITLTEKRKHIFYLIYYSNKSYAIIGVTTT</sequence>
<comment type="caution">
    <text evidence="1">The sequence shown here is derived from an EMBL/GenBank/DDBJ whole genome shotgun (WGS) entry which is preliminary data.</text>
</comment>